<evidence type="ECO:0000313" key="1">
    <source>
        <dbReference type="EMBL" id="CCC95451.1"/>
    </source>
</evidence>
<protein>
    <submittedName>
        <fullName evidence="1">Uncharacterized protein TCIL3000_11_9090</fullName>
    </submittedName>
</protein>
<organism evidence="1">
    <name type="scientific">Trypanosoma congolense (strain IL3000)</name>
    <dbReference type="NCBI Taxonomy" id="1068625"/>
    <lineage>
        <taxon>Eukaryota</taxon>
        <taxon>Discoba</taxon>
        <taxon>Euglenozoa</taxon>
        <taxon>Kinetoplastea</taxon>
        <taxon>Metakinetoplastina</taxon>
        <taxon>Trypanosomatida</taxon>
        <taxon>Trypanosomatidae</taxon>
        <taxon>Trypanosoma</taxon>
        <taxon>Nannomonas</taxon>
    </lineage>
</organism>
<dbReference type="AlphaFoldDB" id="G0V1D0"/>
<accession>G0V1D0</accession>
<dbReference type="VEuPathDB" id="TriTrypDB:TcIL3000.11.9090"/>
<proteinExistence type="predicted"/>
<name>G0V1D0_TRYCI</name>
<dbReference type="EMBL" id="HE575324">
    <property type="protein sequence ID" value="CCC95451.1"/>
    <property type="molecule type" value="Genomic_DNA"/>
</dbReference>
<sequence length="553" mass="62288">MALLSLDATVELETPTSVKIATPLEKLKAIEFVVNNKKVSTTWPLVELKDEAARDLLDKISDETVEVLSPSVLFYAPLGGLLSSKIRTLLRRGVARILVRLLIKRVIATGSVDGSDAVRTIAPFVSIEERGCRSLVRVHWSTALLNVLLTEANDADLCFSTVIPRESTLIPVIEKMKAADTLDFDVRRATSNVGCDVVFSIRVTLTRLEIVSQGLHDKRTADRLAYHLHQNYLKPAEQMREGGNDSLQLKRYYDAFDCYSRALELAQKGLLVPYRRALRPPPSLEDRAEGAAAEGDVFDEIAAHPPNASENLTTPRGHNNINFAPANKYFNTLLQLRDSKDTRAGGEQLDVMRTDPLLVNGRVIFPLAHPLLHVWYALHRQAIVAAANNAQALLQMQSTAVISSNSTEAATGWRSRELSANELRRRQMQAQRRCERALRMLRRISGWAILPLTQAVEVESSDVLKEWMWFQSIRFKLLIRRVRLLRIVGTFDACNRALEETCEQLRLLRSQDEMLCRSVEVQRLMDDVFNQITREKLLLRDEGAQKGGLVLRV</sequence>
<gene>
    <name evidence="1" type="ORF">TCIL3000_11_9090</name>
</gene>
<reference evidence="1" key="1">
    <citation type="journal article" date="2012" name="Proc. Natl. Acad. Sci. U.S.A.">
        <title>Antigenic diversity is generated by distinct evolutionary mechanisms in African trypanosome species.</title>
        <authorList>
            <person name="Jackson A.P."/>
            <person name="Berry A."/>
            <person name="Aslett M."/>
            <person name="Allison H.C."/>
            <person name="Burton P."/>
            <person name="Vavrova-Anderson J."/>
            <person name="Brown R."/>
            <person name="Browne H."/>
            <person name="Corton N."/>
            <person name="Hauser H."/>
            <person name="Gamble J."/>
            <person name="Gilderthorp R."/>
            <person name="Marcello L."/>
            <person name="McQuillan J."/>
            <person name="Otto T.D."/>
            <person name="Quail M.A."/>
            <person name="Sanders M.J."/>
            <person name="van Tonder A."/>
            <person name="Ginger M.L."/>
            <person name="Field M.C."/>
            <person name="Barry J.D."/>
            <person name="Hertz-Fowler C."/>
            <person name="Berriman M."/>
        </authorList>
    </citation>
    <scope>NUCLEOTIDE SEQUENCE</scope>
    <source>
        <strain evidence="1">IL3000</strain>
    </source>
</reference>